<evidence type="ECO:0000259" key="2">
    <source>
        <dbReference type="Pfam" id="PF09835"/>
    </source>
</evidence>
<gene>
    <name evidence="3" type="ORF">HWQ67_12860</name>
</gene>
<keyword evidence="1" id="KW-0812">Transmembrane</keyword>
<comment type="caution">
    <text evidence="3">The sequence shown here is derived from an EMBL/GenBank/DDBJ whole genome shotgun (WGS) entry which is preliminary data.</text>
</comment>
<sequence length="184" mass="20130">MSTSRIKAKLKEFMGIKDSPMKVAVSFGIGTLIAFSPWVGLHTVLVIILAMAFKLNKVAILTAAYINNPFTVVPISTFCIWVGMKLMGMEAANITIDFSNLTLSNVMGVFGVLLMPFIWGSLFVSVIAAVLSFFIVLHIFRLKRRMRETTPVDILNPADYVDELPPVDCVVEDKLTVGDDGGGN</sequence>
<dbReference type="PANTHER" id="PTHR40547:SF1">
    <property type="entry name" value="SLL0298 PROTEIN"/>
    <property type="match status" value="1"/>
</dbReference>
<dbReference type="Pfam" id="PF09835">
    <property type="entry name" value="DUF2062"/>
    <property type="match status" value="1"/>
</dbReference>
<dbReference type="EMBL" id="JABXWD010000263">
    <property type="protein sequence ID" value="MBV6342475.1"/>
    <property type="molecule type" value="Genomic_DNA"/>
</dbReference>
<dbReference type="PANTHER" id="PTHR40547">
    <property type="entry name" value="SLL0298 PROTEIN"/>
    <property type="match status" value="1"/>
</dbReference>
<proteinExistence type="predicted"/>
<evidence type="ECO:0000256" key="1">
    <source>
        <dbReference type="SAM" id="Phobius"/>
    </source>
</evidence>
<evidence type="ECO:0000313" key="4">
    <source>
        <dbReference type="Proteomes" id="UP001196980"/>
    </source>
</evidence>
<reference evidence="3 4" key="1">
    <citation type="journal article" date="2020" name="J Geophys Res Biogeosci">
        <title>Magnetotaxis as an Adaptation to Enable Bacterial Shuttling of Microbial Sulfur and Sulfur Cycling Across Aquatic Oxic#Anoxic Interfaces.</title>
        <authorList>
            <person name="Li J."/>
            <person name="Liu P."/>
            <person name="Wang J."/>
            <person name="Roberts A.P."/>
            <person name="Pan Y."/>
        </authorList>
    </citation>
    <scope>NUCLEOTIDE SEQUENCE [LARGE SCALE GENOMIC DNA]</scope>
    <source>
        <strain evidence="3 4">MYR-1_YQ</strain>
    </source>
</reference>
<protein>
    <submittedName>
        <fullName evidence="3">DUF2062 domain-containing protein</fullName>
    </submittedName>
</protein>
<feature type="transmembrane region" description="Helical" evidence="1">
    <location>
        <begin position="121"/>
        <end position="140"/>
    </location>
</feature>
<keyword evidence="4" id="KW-1185">Reference proteome</keyword>
<feature type="transmembrane region" description="Helical" evidence="1">
    <location>
        <begin position="59"/>
        <end position="82"/>
    </location>
</feature>
<feature type="transmembrane region" description="Helical" evidence="1">
    <location>
        <begin position="94"/>
        <end position="115"/>
    </location>
</feature>
<keyword evidence="1" id="KW-0472">Membrane</keyword>
<evidence type="ECO:0000313" key="3">
    <source>
        <dbReference type="EMBL" id="MBV6342475.1"/>
    </source>
</evidence>
<feature type="domain" description="DUF2062" evidence="2">
    <location>
        <begin position="6"/>
        <end position="147"/>
    </location>
</feature>
<dbReference type="InterPro" id="IPR018639">
    <property type="entry name" value="DUF2062"/>
</dbReference>
<dbReference type="RefSeq" id="WP_218253094.1">
    <property type="nucleotide sequence ID" value="NZ_JABXWD010000263.1"/>
</dbReference>
<organism evidence="3 4">
    <name type="scientific">Candidatus Magnetobacterium casense</name>
    <dbReference type="NCBI Taxonomy" id="1455061"/>
    <lineage>
        <taxon>Bacteria</taxon>
        <taxon>Pseudomonadati</taxon>
        <taxon>Nitrospirota</taxon>
        <taxon>Thermodesulfovibrionia</taxon>
        <taxon>Thermodesulfovibrionales</taxon>
        <taxon>Candidatus Magnetobacteriaceae</taxon>
        <taxon>Candidatus Magnetobacterium</taxon>
    </lineage>
</organism>
<keyword evidence="1" id="KW-1133">Transmembrane helix</keyword>
<accession>A0ABS6S1K6</accession>
<name>A0ABS6S1K6_9BACT</name>
<feature type="transmembrane region" description="Helical" evidence="1">
    <location>
        <begin position="21"/>
        <end position="53"/>
    </location>
</feature>
<dbReference type="Proteomes" id="UP001196980">
    <property type="component" value="Unassembled WGS sequence"/>
</dbReference>